<evidence type="ECO:0000313" key="11">
    <source>
        <dbReference type="EMBL" id="TDW83786.1"/>
    </source>
</evidence>
<keyword evidence="3 10" id="KW-0812">Transmembrane</keyword>
<reference evidence="11 12" key="1">
    <citation type="submission" date="2019-03" db="EMBL/GenBank/DDBJ databases">
        <title>Genomic Encyclopedia of Type Strains, Phase III (KMG-III): the genomes of soil and plant-associated and newly described type strains.</title>
        <authorList>
            <person name="Whitman W."/>
        </authorList>
    </citation>
    <scope>NUCLEOTIDE SEQUENCE [LARGE SCALE GENOMIC DNA]</scope>
    <source>
        <strain evidence="11 12">VKMAc-2574</strain>
    </source>
</reference>
<evidence type="ECO:0000256" key="6">
    <source>
        <dbReference type="ARBA" id="ARBA00023303"/>
    </source>
</evidence>
<keyword evidence="10" id="KW-0813">Transport</keyword>
<feature type="transmembrane region" description="Helical" evidence="10">
    <location>
        <begin position="128"/>
        <end position="149"/>
    </location>
</feature>
<feature type="transmembrane region" description="Helical" evidence="10">
    <location>
        <begin position="98"/>
        <end position="116"/>
    </location>
</feature>
<keyword evidence="12" id="KW-1185">Reference proteome</keyword>
<evidence type="ECO:0000256" key="7">
    <source>
        <dbReference type="ARBA" id="ARBA00035120"/>
    </source>
</evidence>
<sequence length="161" mass="16936">MEHHHPVEPLPRGPVDSDVDLRIDGRAQRVHDPVILGAIAVGGAIGAAARYLVGLGWPTPPGGFPVSTLIINVIGCGLIGILMVLVTDVLTRQRLLRPFLGTGVLGGFTTFSTYAVDIQQLVTGRNAGIALLYLATTVVGALLAVRASVSATRALITWRTR</sequence>
<keyword evidence="10" id="KW-0479">Metal-binding</keyword>
<evidence type="ECO:0000256" key="8">
    <source>
        <dbReference type="ARBA" id="ARBA00035585"/>
    </source>
</evidence>
<protein>
    <recommendedName>
        <fullName evidence="10">Fluoride-specific ion channel FluC</fullName>
    </recommendedName>
</protein>
<comment type="activity regulation">
    <text evidence="10">Na(+) is not transported, but it plays an essential structural role and its presence is essential for fluoride channel function.</text>
</comment>
<dbReference type="HAMAP" id="MF_00454">
    <property type="entry name" value="FluC"/>
    <property type="match status" value="1"/>
</dbReference>
<proteinExistence type="inferred from homology"/>
<dbReference type="InterPro" id="IPR003691">
    <property type="entry name" value="FluC"/>
</dbReference>
<dbReference type="Proteomes" id="UP000295060">
    <property type="component" value="Unassembled WGS sequence"/>
</dbReference>
<gene>
    <name evidence="10" type="primary">fluC</name>
    <name evidence="10" type="synonym">crcB</name>
    <name evidence="11" type="ORF">EV137_6588</name>
</gene>
<evidence type="ECO:0000256" key="1">
    <source>
        <dbReference type="ARBA" id="ARBA00004651"/>
    </source>
</evidence>
<comment type="function">
    <text evidence="9 10">Fluoride-specific ion channel. Important for reducing fluoride concentration in the cell, thus reducing its toxicity.</text>
</comment>
<accession>A0ABY2F5Y9</accession>
<dbReference type="EMBL" id="SODU01000004">
    <property type="protein sequence ID" value="TDW83786.1"/>
    <property type="molecule type" value="Genomic_DNA"/>
</dbReference>
<comment type="catalytic activity">
    <reaction evidence="8">
        <text>fluoride(in) = fluoride(out)</text>
        <dbReference type="Rhea" id="RHEA:76159"/>
        <dbReference type="ChEBI" id="CHEBI:17051"/>
    </reaction>
    <physiologicalReaction direction="left-to-right" evidence="8">
        <dbReference type="Rhea" id="RHEA:76160"/>
    </physiologicalReaction>
</comment>
<evidence type="ECO:0000256" key="5">
    <source>
        <dbReference type="ARBA" id="ARBA00023136"/>
    </source>
</evidence>
<evidence type="ECO:0000256" key="2">
    <source>
        <dbReference type="ARBA" id="ARBA00022475"/>
    </source>
</evidence>
<dbReference type="PANTHER" id="PTHR28259">
    <property type="entry name" value="FLUORIDE EXPORT PROTEIN 1-RELATED"/>
    <property type="match status" value="1"/>
</dbReference>
<comment type="caution">
    <text evidence="11">The sequence shown here is derived from an EMBL/GenBank/DDBJ whole genome shotgun (WGS) entry which is preliminary data.</text>
</comment>
<evidence type="ECO:0000313" key="12">
    <source>
        <dbReference type="Proteomes" id="UP000295060"/>
    </source>
</evidence>
<feature type="binding site" evidence="10">
    <location>
        <position position="106"/>
    </location>
    <ligand>
        <name>Na(+)</name>
        <dbReference type="ChEBI" id="CHEBI:29101"/>
        <note>structural</note>
    </ligand>
</feature>
<organism evidence="11 12">
    <name type="scientific">Kribbella pratensis</name>
    <dbReference type="NCBI Taxonomy" id="2512112"/>
    <lineage>
        <taxon>Bacteria</taxon>
        <taxon>Bacillati</taxon>
        <taxon>Actinomycetota</taxon>
        <taxon>Actinomycetes</taxon>
        <taxon>Propionibacteriales</taxon>
        <taxon>Kribbellaceae</taxon>
        <taxon>Kribbella</taxon>
    </lineage>
</organism>
<dbReference type="NCBIfam" id="TIGR00494">
    <property type="entry name" value="crcB"/>
    <property type="match status" value="1"/>
</dbReference>
<feature type="transmembrane region" description="Helical" evidence="10">
    <location>
        <begin position="34"/>
        <end position="52"/>
    </location>
</feature>
<evidence type="ECO:0000256" key="10">
    <source>
        <dbReference type="HAMAP-Rule" id="MF_00454"/>
    </source>
</evidence>
<evidence type="ECO:0000256" key="4">
    <source>
        <dbReference type="ARBA" id="ARBA00022989"/>
    </source>
</evidence>
<keyword evidence="5 10" id="KW-0472">Membrane</keyword>
<keyword evidence="10" id="KW-0406">Ion transport</keyword>
<evidence type="ECO:0000256" key="9">
    <source>
        <dbReference type="ARBA" id="ARBA00049940"/>
    </source>
</evidence>
<keyword evidence="2 10" id="KW-1003">Cell membrane</keyword>
<keyword evidence="10" id="KW-0915">Sodium</keyword>
<dbReference type="PANTHER" id="PTHR28259:SF1">
    <property type="entry name" value="FLUORIDE EXPORT PROTEIN 1-RELATED"/>
    <property type="match status" value="1"/>
</dbReference>
<keyword evidence="6 10" id="KW-0407">Ion channel</keyword>
<feature type="binding site" evidence="10">
    <location>
        <position position="109"/>
    </location>
    <ligand>
        <name>Na(+)</name>
        <dbReference type="ChEBI" id="CHEBI:29101"/>
        <note>structural</note>
    </ligand>
</feature>
<evidence type="ECO:0000256" key="3">
    <source>
        <dbReference type="ARBA" id="ARBA00022692"/>
    </source>
</evidence>
<feature type="transmembrane region" description="Helical" evidence="10">
    <location>
        <begin position="64"/>
        <end position="86"/>
    </location>
</feature>
<dbReference type="Pfam" id="PF02537">
    <property type="entry name" value="CRCB"/>
    <property type="match status" value="1"/>
</dbReference>
<name>A0ABY2F5Y9_9ACTN</name>
<comment type="similarity">
    <text evidence="7 10">Belongs to the fluoride channel Fluc/FEX (TC 1.A.43) family.</text>
</comment>
<comment type="subcellular location">
    <subcellularLocation>
        <location evidence="1 10">Cell membrane</location>
        <topology evidence="1 10">Multi-pass membrane protein</topology>
    </subcellularLocation>
</comment>
<keyword evidence="4 10" id="KW-1133">Transmembrane helix</keyword>